<organism evidence="2 3">
    <name type="scientific">Methanoculleus taiwanensis</name>
    <dbReference type="NCBI Taxonomy" id="1550565"/>
    <lineage>
        <taxon>Archaea</taxon>
        <taxon>Methanobacteriati</taxon>
        <taxon>Methanobacteriota</taxon>
        <taxon>Stenosarchaea group</taxon>
        <taxon>Methanomicrobia</taxon>
        <taxon>Methanomicrobiales</taxon>
        <taxon>Methanomicrobiaceae</taxon>
        <taxon>Methanoculleus</taxon>
    </lineage>
</organism>
<dbReference type="Pfam" id="PF24096">
    <property type="entry name" value="DUF7379"/>
    <property type="match status" value="1"/>
</dbReference>
<dbReference type="EMBL" id="LHQS01000002">
    <property type="protein sequence ID" value="RXE56342.1"/>
    <property type="molecule type" value="Genomic_DNA"/>
</dbReference>
<dbReference type="AlphaFoldDB" id="A0A498H0L0"/>
<comment type="caution">
    <text evidence="2">The sequence shown here is derived from an EMBL/GenBank/DDBJ whole genome shotgun (WGS) entry which is preliminary data.</text>
</comment>
<dbReference type="PANTHER" id="PTHR37946">
    <property type="entry name" value="SLL1969 PROTEIN"/>
    <property type="match status" value="1"/>
</dbReference>
<reference evidence="2 3" key="1">
    <citation type="journal article" date="2015" name="Int. J. Syst. Evol. Microbiol.">
        <title>Methanoculleus taiwanensis sp. nov., a methanogen isolated from deep marine sediment at the deformation front area near Taiwan.</title>
        <authorList>
            <person name="Weng C.Y."/>
            <person name="Chen S.C."/>
            <person name="Lai M.C."/>
            <person name="Wu S.Y."/>
            <person name="Lin S."/>
            <person name="Yang T.F."/>
            <person name="Chen P.C."/>
        </authorList>
    </citation>
    <scope>NUCLEOTIDE SEQUENCE [LARGE SCALE GENOMIC DNA]</scope>
    <source>
        <strain evidence="2 3">CYW4</strain>
    </source>
</reference>
<feature type="domain" description="DUF7379" evidence="1">
    <location>
        <begin position="36"/>
        <end position="115"/>
    </location>
</feature>
<protein>
    <submittedName>
        <fullName evidence="2">Acetyltransferase</fullName>
    </submittedName>
</protein>
<dbReference type="Proteomes" id="UP000290932">
    <property type="component" value="Unassembled WGS sequence"/>
</dbReference>
<dbReference type="SUPFAM" id="SSF53474">
    <property type="entry name" value="alpha/beta-Hydrolases"/>
    <property type="match status" value="1"/>
</dbReference>
<dbReference type="InterPro" id="IPR055803">
    <property type="entry name" value="DUF7379"/>
</dbReference>
<dbReference type="GO" id="GO:0016740">
    <property type="term" value="F:transferase activity"/>
    <property type="evidence" value="ECO:0007669"/>
    <property type="project" value="UniProtKB-KW"/>
</dbReference>
<keyword evidence="2" id="KW-0808">Transferase</keyword>
<evidence type="ECO:0000259" key="1">
    <source>
        <dbReference type="Pfam" id="PF24096"/>
    </source>
</evidence>
<evidence type="ECO:0000313" key="3">
    <source>
        <dbReference type="Proteomes" id="UP000290932"/>
    </source>
</evidence>
<proteinExistence type="predicted"/>
<dbReference type="Gene3D" id="3.40.50.1820">
    <property type="entry name" value="alpha/beta hydrolase"/>
    <property type="match status" value="1"/>
</dbReference>
<dbReference type="PANTHER" id="PTHR37946:SF1">
    <property type="entry name" value="SLL1969 PROTEIN"/>
    <property type="match status" value="1"/>
</dbReference>
<evidence type="ECO:0000313" key="2">
    <source>
        <dbReference type="EMBL" id="RXE56342.1"/>
    </source>
</evidence>
<accession>A0A498H0L0</accession>
<gene>
    <name evidence="2" type="ORF">ABH15_09545</name>
</gene>
<dbReference type="InterPro" id="IPR029058">
    <property type="entry name" value="AB_hydrolase_fold"/>
</dbReference>
<dbReference type="OrthoDB" id="108590at2157"/>
<keyword evidence="3" id="KW-1185">Reference proteome</keyword>
<name>A0A498H0L0_9EURY</name>
<sequence length="280" mass="30772">MNNCPVVLVHGWKSHPGVWKRLALRLEERGIPAWKFDHSGMRDESAPAVAAALQGYIRTMREESDHAGAIDIVCHSMGTLATRYLLEVMDGSARTERVRNLIGIGPPNNGSSMAELFNDPVHGPGIRRLLAGTFVPHGYRPAEDAIVQDLRPGSRVVAALRAAGIRDDIRYRVIMSANHAAASGFFPLFEGKTWVFASDGTWETTYAGDGIIPHADSYLPGAGYDILPLDPVLLHREPDTYCHLRLPGNPEVIERILEYVTNPATRPSGFFPEGEEGTRK</sequence>